<protein>
    <recommendedName>
        <fullName evidence="5">Exodeoxyribonuclease 7 large subunit</fullName>
        <ecNumber evidence="5">3.1.11.6</ecNumber>
    </recommendedName>
    <alternativeName>
        <fullName evidence="5">Exodeoxyribonuclease VII large subunit</fullName>
        <shortName evidence="5">Exonuclease VII large subunit</shortName>
    </alternativeName>
</protein>
<comment type="subunit">
    <text evidence="5">Heterooligomer composed of large and small subunits.</text>
</comment>
<evidence type="ECO:0000256" key="5">
    <source>
        <dbReference type="HAMAP-Rule" id="MF_00378"/>
    </source>
</evidence>
<evidence type="ECO:0000256" key="4">
    <source>
        <dbReference type="ARBA" id="ARBA00022839"/>
    </source>
</evidence>
<dbReference type="eggNOG" id="COG1570">
    <property type="taxonomic scope" value="Bacteria"/>
</dbReference>
<reference evidence="9 10" key="1">
    <citation type="journal article" date="2011" name="J. Bacteriol.">
        <title>Complete genome sequence of the cellulose-degrading bacterium Cellulosilyticum lentocellum.</title>
        <authorList>
            <consortium name="US DOE Joint Genome Institute"/>
            <person name="Miller D.A."/>
            <person name="Suen G."/>
            <person name="Bruce D."/>
            <person name="Copeland A."/>
            <person name="Cheng J.F."/>
            <person name="Detter C."/>
            <person name="Goodwin L.A."/>
            <person name="Han C.S."/>
            <person name="Hauser L.J."/>
            <person name="Land M.L."/>
            <person name="Lapidus A."/>
            <person name="Lucas S."/>
            <person name="Meincke L."/>
            <person name="Pitluck S."/>
            <person name="Tapia R."/>
            <person name="Teshima H."/>
            <person name="Woyke T."/>
            <person name="Fox B.G."/>
            <person name="Angert E.R."/>
            <person name="Currie C.R."/>
        </authorList>
    </citation>
    <scope>NUCLEOTIDE SEQUENCE [LARGE SCALE GENOMIC DNA]</scope>
    <source>
        <strain evidence="10">ATCC 49066 / DSM 5427 / NCIMB 11756 / RHM5</strain>
    </source>
</reference>
<dbReference type="CDD" id="cd04489">
    <property type="entry name" value="ExoVII_LU_OBF"/>
    <property type="match status" value="1"/>
</dbReference>
<dbReference type="InterPro" id="IPR025824">
    <property type="entry name" value="OB-fold_nuc-bd_dom"/>
</dbReference>
<evidence type="ECO:0000259" key="8">
    <source>
        <dbReference type="Pfam" id="PF13742"/>
    </source>
</evidence>
<dbReference type="GO" id="GO:0008855">
    <property type="term" value="F:exodeoxyribonuclease VII activity"/>
    <property type="evidence" value="ECO:0007669"/>
    <property type="project" value="UniProtKB-UniRule"/>
</dbReference>
<name>F2JMF1_CELLD</name>
<comment type="similarity">
    <text evidence="5 6">Belongs to the XseA family.</text>
</comment>
<comment type="function">
    <text evidence="5">Bidirectionally degrades single-stranded DNA into large acid-insoluble oligonucleotides, which are then degraded further into small acid-soluble oligonucleotides.</text>
</comment>
<dbReference type="AlphaFoldDB" id="F2JMF1"/>
<dbReference type="PANTHER" id="PTHR30008">
    <property type="entry name" value="EXODEOXYRIBONUCLEASE 7 LARGE SUBUNIT"/>
    <property type="match status" value="1"/>
</dbReference>
<dbReference type="EC" id="3.1.11.6" evidence="5"/>
<keyword evidence="2 5" id="KW-0540">Nuclease</keyword>
<proteinExistence type="inferred from homology"/>
<keyword evidence="10" id="KW-1185">Reference proteome</keyword>
<evidence type="ECO:0000256" key="6">
    <source>
        <dbReference type="RuleBase" id="RU004355"/>
    </source>
</evidence>
<dbReference type="NCBIfam" id="TIGR00237">
    <property type="entry name" value="xseA"/>
    <property type="match status" value="1"/>
</dbReference>
<evidence type="ECO:0000313" key="10">
    <source>
        <dbReference type="Proteomes" id="UP000008467"/>
    </source>
</evidence>
<keyword evidence="3 5" id="KW-0378">Hydrolase</keyword>
<feature type="domain" description="Exonuclease VII large subunit C-terminal" evidence="7">
    <location>
        <begin position="124"/>
        <end position="340"/>
    </location>
</feature>
<feature type="domain" description="OB-fold nucleic acid binding" evidence="8">
    <location>
        <begin position="7"/>
        <end position="101"/>
    </location>
</feature>
<keyword evidence="1 5" id="KW-0963">Cytoplasm</keyword>
<dbReference type="HOGENOM" id="CLU_023625_3_1_9"/>
<dbReference type="InterPro" id="IPR003753">
    <property type="entry name" value="Exonuc_VII_L"/>
</dbReference>
<dbReference type="EMBL" id="CP002582">
    <property type="protein sequence ID" value="ADZ83469.1"/>
    <property type="molecule type" value="Genomic_DNA"/>
</dbReference>
<sequence>MKRKIVSVWEVNQYVSRLIEEDYMLNDIWIQGEISNCKYHQSGHVYFTIKDPKASINAVMFERDVRRLTFRLEEGMKIYARVRITIYEKTGAYQAYVQDVEKQGKGLLYERFERLKAQLMQEGLFDDTYKKSIPTFPKHVGVITSLTGAAVKDIMQVAKRRNPSIPLTIYPTHVQGELAVPEIVAAIRLANEEKRVDVIILGRGGGSIEDLWAFNEEAVARAIFESKIPIVSAVGHEIDFTISDFVSDKRAATPSAAAEMVVPSKSELLELLGSYERSLKKRMEERTKAARNQLTYLLSRPVYAKKDTFYKVRMQEVEDYCNQLRGAYKDHLTKSERRYELAIHKLDQLSPLNTLKRGYSLAMKDNQLVKSVADISEGDELSITVTDGTFMAKVCEKENSNGKKSRKKL</sequence>
<dbReference type="GO" id="GO:0006308">
    <property type="term" value="P:DNA catabolic process"/>
    <property type="evidence" value="ECO:0007669"/>
    <property type="project" value="UniProtKB-UniRule"/>
</dbReference>
<dbReference type="GO" id="GO:0009318">
    <property type="term" value="C:exodeoxyribonuclease VII complex"/>
    <property type="evidence" value="ECO:0007669"/>
    <property type="project" value="UniProtKB-UniRule"/>
</dbReference>
<dbReference type="HAMAP" id="MF_00378">
    <property type="entry name" value="Exonuc_7_L"/>
    <property type="match status" value="1"/>
</dbReference>
<accession>F2JMF1</accession>
<organism evidence="9 10">
    <name type="scientific">Cellulosilyticum lentocellum (strain ATCC 49066 / DSM 5427 / NCIMB 11756 / RHM5)</name>
    <name type="common">Clostridium lentocellum</name>
    <dbReference type="NCBI Taxonomy" id="642492"/>
    <lineage>
        <taxon>Bacteria</taxon>
        <taxon>Bacillati</taxon>
        <taxon>Bacillota</taxon>
        <taxon>Clostridia</taxon>
        <taxon>Lachnospirales</taxon>
        <taxon>Cellulosilyticaceae</taxon>
        <taxon>Cellulosilyticum</taxon>
    </lineage>
</organism>
<evidence type="ECO:0000313" key="9">
    <source>
        <dbReference type="EMBL" id="ADZ83469.1"/>
    </source>
</evidence>
<keyword evidence="4 5" id="KW-0269">Exonuclease</keyword>
<dbReference type="GO" id="GO:0005737">
    <property type="term" value="C:cytoplasm"/>
    <property type="evidence" value="ECO:0007669"/>
    <property type="project" value="UniProtKB-SubCell"/>
</dbReference>
<dbReference type="GO" id="GO:0003676">
    <property type="term" value="F:nucleic acid binding"/>
    <property type="evidence" value="ECO:0007669"/>
    <property type="project" value="InterPro"/>
</dbReference>
<dbReference type="Pfam" id="PF02601">
    <property type="entry name" value="Exonuc_VII_L"/>
    <property type="match status" value="1"/>
</dbReference>
<evidence type="ECO:0000256" key="3">
    <source>
        <dbReference type="ARBA" id="ARBA00022801"/>
    </source>
</evidence>
<dbReference type="STRING" id="642492.Clole_1745"/>
<dbReference type="PANTHER" id="PTHR30008:SF0">
    <property type="entry name" value="EXODEOXYRIBONUCLEASE 7 LARGE SUBUNIT"/>
    <property type="match status" value="1"/>
</dbReference>
<dbReference type="KEGG" id="cle:Clole_1745"/>
<comment type="catalytic activity">
    <reaction evidence="5 6">
        <text>Exonucleolytic cleavage in either 5'- to 3'- or 3'- to 5'-direction to yield nucleoside 5'-phosphates.</text>
        <dbReference type="EC" id="3.1.11.6"/>
    </reaction>
</comment>
<dbReference type="Proteomes" id="UP000008467">
    <property type="component" value="Chromosome"/>
</dbReference>
<gene>
    <name evidence="5" type="primary">xseA</name>
    <name evidence="9" type="ordered locus">Clole_1745</name>
</gene>
<dbReference type="InterPro" id="IPR020579">
    <property type="entry name" value="Exonuc_VII_lsu_C"/>
</dbReference>
<dbReference type="Pfam" id="PF13742">
    <property type="entry name" value="tRNA_anti_2"/>
    <property type="match status" value="1"/>
</dbReference>
<comment type="subcellular location">
    <subcellularLocation>
        <location evidence="5 6">Cytoplasm</location>
    </subcellularLocation>
</comment>
<evidence type="ECO:0000256" key="1">
    <source>
        <dbReference type="ARBA" id="ARBA00022490"/>
    </source>
</evidence>
<dbReference type="RefSeq" id="WP_013656766.1">
    <property type="nucleotide sequence ID" value="NC_015275.1"/>
</dbReference>
<evidence type="ECO:0000259" key="7">
    <source>
        <dbReference type="Pfam" id="PF02601"/>
    </source>
</evidence>
<evidence type="ECO:0000256" key="2">
    <source>
        <dbReference type="ARBA" id="ARBA00022722"/>
    </source>
</evidence>